<dbReference type="InterPro" id="IPR001173">
    <property type="entry name" value="Glyco_trans_2-like"/>
</dbReference>
<organism evidence="4 5">
    <name type="scientific">Lentihominibacter faecis</name>
    <dbReference type="NCBI Taxonomy" id="2764712"/>
    <lineage>
        <taxon>Bacteria</taxon>
        <taxon>Bacillati</taxon>
        <taxon>Bacillota</taxon>
        <taxon>Clostridia</taxon>
        <taxon>Peptostreptococcales</taxon>
        <taxon>Anaerovoracaceae</taxon>
        <taxon>Lentihominibacter</taxon>
    </lineage>
</organism>
<feature type="domain" description="Glycosyltransferase 2-like" evidence="3">
    <location>
        <begin position="7"/>
        <end position="59"/>
    </location>
</feature>
<feature type="transmembrane region" description="Helical" evidence="2">
    <location>
        <begin position="320"/>
        <end position="345"/>
    </location>
</feature>
<keyword evidence="2" id="KW-0812">Transmembrane</keyword>
<dbReference type="Proteomes" id="UP000644115">
    <property type="component" value="Unassembled WGS sequence"/>
</dbReference>
<protein>
    <submittedName>
        <fullName evidence="4">Glycosyltransferase family 2 protein</fullName>
    </submittedName>
</protein>
<dbReference type="GO" id="GO:0005886">
    <property type="term" value="C:plasma membrane"/>
    <property type="evidence" value="ECO:0007669"/>
    <property type="project" value="TreeGrafter"/>
</dbReference>
<keyword evidence="2" id="KW-1133">Transmembrane helix</keyword>
<feature type="domain" description="Glycosyltransferase 2-like" evidence="3">
    <location>
        <begin position="117"/>
        <end position="225"/>
    </location>
</feature>
<dbReference type="Pfam" id="PF00535">
    <property type="entry name" value="Glycos_transf_2"/>
    <property type="match status" value="2"/>
</dbReference>
<evidence type="ECO:0000313" key="5">
    <source>
        <dbReference type="Proteomes" id="UP000644115"/>
    </source>
</evidence>
<dbReference type="PANTHER" id="PTHR48090:SF8">
    <property type="entry name" value="GLYCOSYLTRANSFERASE CSBB-RELATED"/>
    <property type="match status" value="1"/>
</dbReference>
<evidence type="ECO:0000313" key="4">
    <source>
        <dbReference type="EMBL" id="MBC5999611.1"/>
    </source>
</evidence>
<feature type="region of interest" description="Disordered" evidence="1">
    <location>
        <begin position="63"/>
        <end position="82"/>
    </location>
</feature>
<proteinExistence type="predicted"/>
<accession>A0A923NEG6</accession>
<keyword evidence="2" id="KW-0472">Membrane</keyword>
<reference evidence="4" key="1">
    <citation type="submission" date="2020-08" db="EMBL/GenBank/DDBJ databases">
        <authorList>
            <person name="Liu C."/>
            <person name="Sun Q."/>
        </authorList>
    </citation>
    <scope>NUCLEOTIDE SEQUENCE</scope>
    <source>
        <strain evidence="4">BX16</strain>
    </source>
</reference>
<dbReference type="EMBL" id="JACRWC010000079">
    <property type="protein sequence ID" value="MBC5999611.1"/>
    <property type="molecule type" value="Genomic_DNA"/>
</dbReference>
<keyword evidence="5" id="KW-1185">Reference proteome</keyword>
<dbReference type="SUPFAM" id="SSF53448">
    <property type="entry name" value="Nucleotide-diphospho-sugar transferases"/>
    <property type="match status" value="1"/>
</dbReference>
<evidence type="ECO:0000256" key="2">
    <source>
        <dbReference type="SAM" id="Phobius"/>
    </source>
</evidence>
<dbReference type="InterPro" id="IPR050256">
    <property type="entry name" value="Glycosyltransferase_2"/>
</dbReference>
<dbReference type="CDD" id="cd04187">
    <property type="entry name" value="DPM1_like_bac"/>
    <property type="match status" value="1"/>
</dbReference>
<evidence type="ECO:0000256" key="1">
    <source>
        <dbReference type="SAM" id="MobiDB-lite"/>
    </source>
</evidence>
<gene>
    <name evidence="4" type="ORF">H8876_06325</name>
</gene>
<dbReference type="InterPro" id="IPR029044">
    <property type="entry name" value="Nucleotide-diphossugar_trans"/>
</dbReference>
<dbReference type="RefSeq" id="WP_249287030.1">
    <property type="nucleotide sequence ID" value="NZ_JACRWC010000079.1"/>
</dbReference>
<feature type="transmembrane region" description="Helical" evidence="2">
    <location>
        <begin position="287"/>
        <end position="308"/>
    </location>
</feature>
<evidence type="ECO:0000259" key="3">
    <source>
        <dbReference type="Pfam" id="PF00535"/>
    </source>
</evidence>
<dbReference type="PANTHER" id="PTHR48090">
    <property type="entry name" value="UNDECAPRENYL-PHOSPHATE 4-DEOXY-4-FORMAMIDO-L-ARABINOSE TRANSFERASE-RELATED"/>
    <property type="match status" value="1"/>
</dbReference>
<dbReference type="AlphaFoldDB" id="A0A923NEG6"/>
<name>A0A923NEG6_9FIRM</name>
<sequence length="374" mass="41243">MIKHIDVIVPCYNEESSLDRFWKESGEAFSAIEGYEFRYIFIDDGSSDETLQKIRRLAALQETAKGEASDAPDPDTILGASDAPGPDTILGTSDAPGPDTILGATGDPAPGNPGACPQVSYISFSRNFGKEAAMYAGLQASDGDFAVIMDADLQHPPQLVAEMIRIVEETGCDSCAARRVSRKGEPKIRSALARAFYKLMNRYSDIEIVDGAVDFRLMNRKMVKAIVGMPENQRFSKGIFAWVGFSTEWIEFENVRRIAGESKWTMWGLMKYALDGFIDFAEAPLKFVGVLGGLTTLCSAVYFIIEFLKTVIVGKDTPGYASTICLILFFGGLIIAILSLIAEYIGRMYMETKGRPIYIEKESNIDEDKERKAD</sequence>
<comment type="caution">
    <text evidence="4">The sequence shown here is derived from an EMBL/GenBank/DDBJ whole genome shotgun (WGS) entry which is preliminary data.</text>
</comment>
<dbReference type="Gene3D" id="3.90.550.10">
    <property type="entry name" value="Spore Coat Polysaccharide Biosynthesis Protein SpsA, Chain A"/>
    <property type="match status" value="1"/>
</dbReference>